<feature type="compositionally biased region" description="Acidic residues" evidence="1">
    <location>
        <begin position="31"/>
        <end position="40"/>
    </location>
</feature>
<evidence type="ECO:0000256" key="1">
    <source>
        <dbReference type="SAM" id="MobiDB-lite"/>
    </source>
</evidence>
<dbReference type="AlphaFoldDB" id="A0A2R8CJE3"/>
<dbReference type="RefSeq" id="WP_133240988.1">
    <property type="nucleotide sequence ID" value="NZ_ONZI01000001.1"/>
</dbReference>
<proteinExistence type="predicted"/>
<accession>A0A2R8CJE3</accession>
<dbReference type="EMBL" id="ONZI01000001">
    <property type="protein sequence ID" value="SPJ32932.1"/>
    <property type="molecule type" value="Genomic_DNA"/>
</dbReference>
<dbReference type="Proteomes" id="UP000244934">
    <property type="component" value="Unassembled WGS sequence"/>
</dbReference>
<organism evidence="2 3">
    <name type="scientific">Kushneria phyllosphaerae</name>
    <dbReference type="NCBI Taxonomy" id="2100822"/>
    <lineage>
        <taxon>Bacteria</taxon>
        <taxon>Pseudomonadati</taxon>
        <taxon>Pseudomonadota</taxon>
        <taxon>Gammaproteobacteria</taxon>
        <taxon>Oceanospirillales</taxon>
        <taxon>Halomonadaceae</taxon>
        <taxon>Kushneria</taxon>
    </lineage>
</organism>
<feature type="region of interest" description="Disordered" evidence="1">
    <location>
        <begin position="31"/>
        <end position="68"/>
    </location>
</feature>
<evidence type="ECO:0000313" key="3">
    <source>
        <dbReference type="Proteomes" id="UP000244934"/>
    </source>
</evidence>
<gene>
    <name evidence="2" type="ORF">KSP9073_00934</name>
</gene>
<evidence type="ECO:0000313" key="2">
    <source>
        <dbReference type="EMBL" id="SPJ32932.1"/>
    </source>
</evidence>
<dbReference type="OrthoDB" id="6183661at2"/>
<name>A0A2R8CJE3_9GAMM</name>
<protein>
    <submittedName>
        <fullName evidence="2">Uncharacterized protein</fullName>
    </submittedName>
</protein>
<reference evidence="3" key="1">
    <citation type="submission" date="2018-03" db="EMBL/GenBank/DDBJ databases">
        <authorList>
            <person name="Navarro De La Torre S."/>
        </authorList>
    </citation>
    <scope>NUCLEOTIDE SEQUENCE [LARGE SCALE GENOMIC DNA]</scope>
    <source>
        <strain evidence="3">EAod3</strain>
    </source>
</reference>
<keyword evidence="3" id="KW-1185">Reference proteome</keyword>
<sequence>MTHVYKPALPTATLAASNDPEFIVFDDDTLEQESLYDPEEEAKRRCDTLNRSATDNPGPGDVHPDQKM</sequence>